<evidence type="ECO:0000313" key="3">
    <source>
        <dbReference type="EMBL" id="KVA11557.1"/>
    </source>
</evidence>
<name>A0AAP1C797_9BURK</name>
<dbReference type="AlphaFoldDB" id="A0AAP1C797"/>
<dbReference type="InterPro" id="IPR051405">
    <property type="entry name" value="phD/YefM_antitoxin"/>
</dbReference>
<dbReference type="EMBL" id="LOTQ01000004">
    <property type="protein sequence ID" value="KVA11557.1"/>
    <property type="molecule type" value="Genomic_DNA"/>
</dbReference>
<evidence type="ECO:0000313" key="4">
    <source>
        <dbReference type="Proteomes" id="UP000056450"/>
    </source>
</evidence>
<evidence type="ECO:0000256" key="1">
    <source>
        <dbReference type="ARBA" id="ARBA00009981"/>
    </source>
</evidence>
<gene>
    <name evidence="3" type="ORF">WI41_07990</name>
</gene>
<dbReference type="PANTHER" id="PTHR33713">
    <property type="entry name" value="ANTITOXIN YAFN-RELATED"/>
    <property type="match status" value="1"/>
</dbReference>
<dbReference type="PANTHER" id="PTHR33713:SF6">
    <property type="entry name" value="ANTITOXIN YEFM"/>
    <property type="match status" value="1"/>
</dbReference>
<dbReference type="InterPro" id="IPR006442">
    <property type="entry name" value="Antitoxin_Phd/YefM"/>
</dbReference>
<proteinExistence type="inferred from homology"/>
<dbReference type="Gene3D" id="3.40.1620.10">
    <property type="entry name" value="YefM-like domain"/>
    <property type="match status" value="1"/>
</dbReference>
<comment type="caution">
    <text evidence="3">The sequence shown here is derived from an EMBL/GenBank/DDBJ whole genome shotgun (WGS) entry which is preliminary data.</text>
</comment>
<accession>A0AAP1C797</accession>
<reference evidence="3 4" key="1">
    <citation type="submission" date="2015-11" db="EMBL/GenBank/DDBJ databases">
        <title>Expanding the genomic diversity of Burkholderia species for the development of highly accurate diagnostics.</title>
        <authorList>
            <person name="Sahl J."/>
            <person name="Keim P."/>
            <person name="Wagner D."/>
        </authorList>
    </citation>
    <scope>NUCLEOTIDE SEQUENCE [LARGE SCALE GENOMIC DNA]</scope>
    <source>
        <strain evidence="3 4">RF32-BP12</strain>
    </source>
</reference>
<dbReference type="SUPFAM" id="SSF143120">
    <property type="entry name" value="YefM-like"/>
    <property type="match status" value="1"/>
</dbReference>
<dbReference type="Proteomes" id="UP000056450">
    <property type="component" value="Unassembled WGS sequence"/>
</dbReference>
<dbReference type="Gene3D" id="6.10.250.330">
    <property type="match status" value="1"/>
</dbReference>
<protein>
    <recommendedName>
        <fullName evidence="2">Antitoxin</fullName>
    </recommendedName>
</protein>
<dbReference type="RefSeq" id="WP_059544567.1">
    <property type="nucleotide sequence ID" value="NZ_LOTQ01000004.1"/>
</dbReference>
<comment type="function">
    <text evidence="2">Antitoxin component of a type II toxin-antitoxin (TA) system.</text>
</comment>
<comment type="similarity">
    <text evidence="1 2">Belongs to the phD/YefM antitoxin family.</text>
</comment>
<organism evidence="3 4">
    <name type="scientific">Burkholderia latens</name>
    <dbReference type="NCBI Taxonomy" id="488446"/>
    <lineage>
        <taxon>Bacteria</taxon>
        <taxon>Pseudomonadati</taxon>
        <taxon>Pseudomonadota</taxon>
        <taxon>Betaproteobacteria</taxon>
        <taxon>Burkholderiales</taxon>
        <taxon>Burkholderiaceae</taxon>
        <taxon>Burkholderia</taxon>
        <taxon>Burkholderia cepacia complex</taxon>
    </lineage>
</organism>
<sequence>MRTIHFSDARSNLKTVIEQVVDDPDMTLLTRRDARNAVILSQEHHDSLMETIHPLHSPANVARVERSIAQLRKGKTREHTLAGDEE</sequence>
<dbReference type="NCBIfam" id="TIGR01552">
    <property type="entry name" value="phd_fam"/>
    <property type="match status" value="1"/>
</dbReference>
<evidence type="ECO:0000256" key="2">
    <source>
        <dbReference type="RuleBase" id="RU362080"/>
    </source>
</evidence>
<dbReference type="InterPro" id="IPR036165">
    <property type="entry name" value="YefM-like_sf"/>
</dbReference>
<dbReference type="Pfam" id="PF02604">
    <property type="entry name" value="PhdYeFM_antitox"/>
    <property type="match status" value="1"/>
</dbReference>